<accession>A0A1M7Q0I5</accession>
<dbReference type="InterPro" id="IPR051545">
    <property type="entry name" value="NAD(P)H_dehydrogenase_qn"/>
</dbReference>
<evidence type="ECO:0000256" key="2">
    <source>
        <dbReference type="ARBA" id="ARBA00023002"/>
    </source>
</evidence>
<dbReference type="Gene3D" id="3.40.50.360">
    <property type="match status" value="1"/>
</dbReference>
<dbReference type="SUPFAM" id="SSF52218">
    <property type="entry name" value="Flavoproteins"/>
    <property type="match status" value="1"/>
</dbReference>
<dbReference type="GO" id="GO:0003955">
    <property type="term" value="F:NAD(P)H dehydrogenase (quinone) activity"/>
    <property type="evidence" value="ECO:0007669"/>
    <property type="project" value="TreeGrafter"/>
</dbReference>
<dbReference type="OrthoDB" id="9798454at2"/>
<feature type="domain" description="Flavodoxin-like fold" evidence="3">
    <location>
        <begin position="1"/>
        <end position="185"/>
    </location>
</feature>
<proteinExistence type="inferred from homology"/>
<dbReference type="AlphaFoldDB" id="A0A1M7Q0I5"/>
<reference evidence="4 5" key="1">
    <citation type="submission" date="2016-11" db="EMBL/GenBank/DDBJ databases">
        <authorList>
            <person name="Jaros S."/>
            <person name="Januszkiewicz K."/>
            <person name="Wedrychowicz H."/>
        </authorList>
    </citation>
    <scope>NUCLEOTIDE SEQUENCE [LARGE SCALE GENOMIC DNA]</scope>
    <source>
        <strain evidence="4 5">CGMCC 1.10681</strain>
    </source>
</reference>
<name>A0A1M7Q0I5_9BACI</name>
<dbReference type="EMBL" id="FRCZ01000005">
    <property type="protein sequence ID" value="SHN23669.1"/>
    <property type="molecule type" value="Genomic_DNA"/>
</dbReference>
<evidence type="ECO:0000313" key="4">
    <source>
        <dbReference type="EMBL" id="SHN23669.1"/>
    </source>
</evidence>
<dbReference type="InterPro" id="IPR003680">
    <property type="entry name" value="Flavodoxin_fold"/>
</dbReference>
<dbReference type="STRING" id="1027249.SAMN05216179_2702"/>
<comment type="similarity">
    <text evidence="1">Belongs to the NAD(P)H dehydrogenase (quinone) family.</text>
</comment>
<dbReference type="RefSeq" id="WP_139251837.1">
    <property type="nucleotide sequence ID" value="NZ_FRCZ01000005.1"/>
</dbReference>
<dbReference type="InterPro" id="IPR029039">
    <property type="entry name" value="Flavoprotein-like_sf"/>
</dbReference>
<gene>
    <name evidence="4" type="ORF">SAMN05216179_2702</name>
</gene>
<evidence type="ECO:0000256" key="1">
    <source>
        <dbReference type="ARBA" id="ARBA00006252"/>
    </source>
</evidence>
<evidence type="ECO:0000313" key="5">
    <source>
        <dbReference type="Proteomes" id="UP000184184"/>
    </source>
</evidence>
<sequence length="200" mass="23655">MNVLIVFTHPNHQSLSYAFLQEVLRGCEENHDIQQVQVLDLYDENFDPVLKFGEKKKRRDMYKDPDMEKYRNQLSWADKIIFIYPIWWGRPPAMLMGYIDKMFASGFAYKDNGKMLPVGLLKGKSVVCVSVMKGPTFYPMFWLNNAHKVLMRKALFQYVGIKKVKFFEFGNMENPKGKHKEKMNKVYRYFQTLNNHSITS</sequence>
<keyword evidence="5" id="KW-1185">Reference proteome</keyword>
<dbReference type="GO" id="GO:0005829">
    <property type="term" value="C:cytosol"/>
    <property type="evidence" value="ECO:0007669"/>
    <property type="project" value="TreeGrafter"/>
</dbReference>
<dbReference type="PANTHER" id="PTHR10204:SF34">
    <property type="entry name" value="NAD(P)H DEHYDROGENASE [QUINONE] 1 ISOFORM 1"/>
    <property type="match status" value="1"/>
</dbReference>
<organism evidence="4 5">
    <name type="scientific">Gracilibacillus kekensis</name>
    <dbReference type="NCBI Taxonomy" id="1027249"/>
    <lineage>
        <taxon>Bacteria</taxon>
        <taxon>Bacillati</taxon>
        <taxon>Bacillota</taxon>
        <taxon>Bacilli</taxon>
        <taxon>Bacillales</taxon>
        <taxon>Bacillaceae</taxon>
        <taxon>Gracilibacillus</taxon>
    </lineage>
</organism>
<dbReference type="Proteomes" id="UP000184184">
    <property type="component" value="Unassembled WGS sequence"/>
</dbReference>
<protein>
    <submittedName>
        <fullName evidence="4">NAD(P)H dehydrogenase (Quinone)</fullName>
    </submittedName>
</protein>
<keyword evidence="2" id="KW-0560">Oxidoreductase</keyword>
<dbReference type="Pfam" id="PF02525">
    <property type="entry name" value="Flavodoxin_2"/>
    <property type="match status" value="1"/>
</dbReference>
<dbReference type="PANTHER" id="PTHR10204">
    <property type="entry name" value="NAD P H OXIDOREDUCTASE-RELATED"/>
    <property type="match status" value="1"/>
</dbReference>
<evidence type="ECO:0000259" key="3">
    <source>
        <dbReference type="Pfam" id="PF02525"/>
    </source>
</evidence>